<keyword evidence="2" id="KW-1133">Transmembrane helix</keyword>
<sequence>SEESQESGTYKISHIIYASVGLCCPFIIICVCWWRYCAKQKRNPLTQQRQESVVRSPAVASSDAAGTTQASEESSSLYYCSMASPLQTLQDNAIYDNDVPSWKAHRKAPSAPHNNPVIPSIPVLLESPDDLTYAALNHSISAERCQRRELTEENEFTEYVSINVNK</sequence>
<organism evidence="3 4">
    <name type="scientific">Buceros rhinoceros silvestris</name>
    <dbReference type="NCBI Taxonomy" id="175836"/>
    <lineage>
        <taxon>Eukaryota</taxon>
        <taxon>Metazoa</taxon>
        <taxon>Chordata</taxon>
        <taxon>Craniata</taxon>
        <taxon>Vertebrata</taxon>
        <taxon>Euteleostomi</taxon>
        <taxon>Archelosauria</taxon>
        <taxon>Archosauria</taxon>
        <taxon>Dinosauria</taxon>
        <taxon>Saurischia</taxon>
        <taxon>Theropoda</taxon>
        <taxon>Coelurosauria</taxon>
        <taxon>Aves</taxon>
        <taxon>Neognathae</taxon>
        <taxon>Neoaves</taxon>
        <taxon>Telluraves</taxon>
        <taxon>Coraciimorphae</taxon>
        <taxon>Bucerotiformes</taxon>
        <taxon>Bucerotidae</taxon>
        <taxon>Buceros</taxon>
    </lineage>
</organism>
<feature type="non-terminal residue" evidence="3">
    <location>
        <position position="1"/>
    </location>
</feature>
<keyword evidence="2" id="KW-0472">Membrane</keyword>
<keyword evidence="4" id="KW-1185">Reference proteome</keyword>
<name>A0A091H5E7_BUCRH</name>
<gene>
    <name evidence="3" type="ORF">N320_10568</name>
</gene>
<feature type="region of interest" description="Disordered" evidence="1">
    <location>
        <begin position="47"/>
        <end position="71"/>
    </location>
</feature>
<evidence type="ECO:0000256" key="2">
    <source>
        <dbReference type="SAM" id="Phobius"/>
    </source>
</evidence>
<dbReference type="EMBL" id="KL522233">
    <property type="protein sequence ID" value="KFO89997.1"/>
    <property type="molecule type" value="Genomic_DNA"/>
</dbReference>
<evidence type="ECO:0000313" key="4">
    <source>
        <dbReference type="Proteomes" id="UP000054064"/>
    </source>
</evidence>
<feature type="transmembrane region" description="Helical" evidence="2">
    <location>
        <begin position="12"/>
        <end position="34"/>
    </location>
</feature>
<dbReference type="AlphaFoldDB" id="A0A091H5E7"/>
<dbReference type="Proteomes" id="UP000054064">
    <property type="component" value="Unassembled WGS sequence"/>
</dbReference>
<reference evidence="3 4" key="1">
    <citation type="submission" date="2014-04" db="EMBL/GenBank/DDBJ databases">
        <title>Genome evolution of avian class.</title>
        <authorList>
            <person name="Zhang G."/>
            <person name="Li C."/>
        </authorList>
    </citation>
    <scope>NUCLEOTIDE SEQUENCE [LARGE SCALE GENOMIC DNA]</scope>
    <source>
        <strain evidence="3">BGI_N320</strain>
    </source>
</reference>
<feature type="non-terminal residue" evidence="3">
    <location>
        <position position="166"/>
    </location>
</feature>
<proteinExistence type="predicted"/>
<keyword evidence="2" id="KW-0812">Transmembrane</keyword>
<accession>A0A091H5E7</accession>
<protein>
    <submittedName>
        <fullName evidence="3">Uncharacterized protein</fullName>
    </submittedName>
</protein>
<evidence type="ECO:0000256" key="1">
    <source>
        <dbReference type="SAM" id="MobiDB-lite"/>
    </source>
</evidence>
<evidence type="ECO:0000313" key="3">
    <source>
        <dbReference type="EMBL" id="KFO89997.1"/>
    </source>
</evidence>